<organism evidence="3 4">
    <name type="scientific">Venturia inaequalis</name>
    <name type="common">Apple scab fungus</name>
    <dbReference type="NCBI Taxonomy" id="5025"/>
    <lineage>
        <taxon>Eukaryota</taxon>
        <taxon>Fungi</taxon>
        <taxon>Dikarya</taxon>
        <taxon>Ascomycota</taxon>
        <taxon>Pezizomycotina</taxon>
        <taxon>Dothideomycetes</taxon>
        <taxon>Pleosporomycetidae</taxon>
        <taxon>Venturiales</taxon>
        <taxon>Venturiaceae</taxon>
        <taxon>Venturia</taxon>
    </lineage>
</organism>
<feature type="compositionally biased region" description="Basic and acidic residues" evidence="1">
    <location>
        <begin position="333"/>
        <end position="349"/>
    </location>
</feature>
<keyword evidence="2" id="KW-0472">Membrane</keyword>
<evidence type="ECO:0000256" key="1">
    <source>
        <dbReference type="SAM" id="MobiDB-lite"/>
    </source>
</evidence>
<keyword evidence="2" id="KW-1133">Transmembrane helix</keyword>
<feature type="transmembrane region" description="Helical" evidence="2">
    <location>
        <begin position="85"/>
        <end position="106"/>
    </location>
</feature>
<feature type="transmembrane region" description="Helical" evidence="2">
    <location>
        <begin position="118"/>
        <end position="136"/>
    </location>
</feature>
<dbReference type="Pfam" id="PF10067">
    <property type="entry name" value="DUF2306"/>
    <property type="match status" value="1"/>
</dbReference>
<dbReference type="AlphaFoldDB" id="A0A8H3YXA4"/>
<dbReference type="InterPro" id="IPR018750">
    <property type="entry name" value="DUF2306_membrane"/>
</dbReference>
<evidence type="ECO:0000313" key="4">
    <source>
        <dbReference type="Proteomes" id="UP000447873"/>
    </source>
</evidence>
<evidence type="ECO:0008006" key="5">
    <source>
        <dbReference type="Google" id="ProtNLM"/>
    </source>
</evidence>
<feature type="transmembrane region" description="Helical" evidence="2">
    <location>
        <begin position="148"/>
        <end position="166"/>
    </location>
</feature>
<feature type="transmembrane region" description="Helical" evidence="2">
    <location>
        <begin position="35"/>
        <end position="55"/>
    </location>
</feature>
<gene>
    <name evidence="3" type="ORF">EG328_004605</name>
</gene>
<sequence>MPFYYHSHEKETPNLFVATARRIYNPLGFYRGYNFPLWIIFGLGALGFSASRAMYLDYDNTYKMAQLPIGNWEYQSHGRGRIGMLIHLAAVIPIGLLLPWQFLPVIRHKLIWFHRFNGYVILVLLLFCCTGAILVAPGALGGTIETRLLVGILTISTVGAALMAYINIKRLQIDQHRAWMLRCWAYAFNIISLRLIQLCALEIISRMKSFQAAMSCSRIDSALSLVQPGMAALFYPGCKTNPNAYVAVLADAYPDPTPEGIPRLDRIAAAAQVTFAMSGVMALLLHAFVVEIYLHLTQAEANRLKRVSHERQRKRGWTTTWLTRETWGDSDGFDYRESSKQNETRKEEQGLASSIGLKSPTREAFIVDGNRNL</sequence>
<feature type="region of interest" description="Disordered" evidence="1">
    <location>
        <begin position="332"/>
        <end position="354"/>
    </location>
</feature>
<proteinExistence type="predicted"/>
<feature type="transmembrane region" description="Helical" evidence="2">
    <location>
        <begin position="273"/>
        <end position="296"/>
    </location>
</feature>
<feature type="transmembrane region" description="Helical" evidence="2">
    <location>
        <begin position="186"/>
        <end position="204"/>
    </location>
</feature>
<accession>A0A8H3YXA4</accession>
<reference evidence="3 4" key="1">
    <citation type="submission" date="2018-12" db="EMBL/GenBank/DDBJ databases">
        <title>Venturia inaequalis Genome Resource.</title>
        <authorList>
            <person name="Lichtner F.J."/>
        </authorList>
    </citation>
    <scope>NUCLEOTIDE SEQUENCE [LARGE SCALE GENOMIC DNA]</scope>
    <source>
        <strain evidence="3 4">120213</strain>
    </source>
</reference>
<evidence type="ECO:0000256" key="2">
    <source>
        <dbReference type="SAM" id="Phobius"/>
    </source>
</evidence>
<dbReference type="EMBL" id="WNWS01000250">
    <property type="protein sequence ID" value="KAE9973152.1"/>
    <property type="molecule type" value="Genomic_DNA"/>
</dbReference>
<protein>
    <recommendedName>
        <fullName evidence="5">Microtubule associated protein</fullName>
    </recommendedName>
</protein>
<dbReference type="Proteomes" id="UP000447873">
    <property type="component" value="Unassembled WGS sequence"/>
</dbReference>
<keyword evidence="2" id="KW-0812">Transmembrane</keyword>
<name>A0A8H3YXA4_VENIN</name>
<evidence type="ECO:0000313" key="3">
    <source>
        <dbReference type="EMBL" id="KAE9973152.1"/>
    </source>
</evidence>
<dbReference type="OrthoDB" id="193478at2759"/>
<comment type="caution">
    <text evidence="3">The sequence shown here is derived from an EMBL/GenBank/DDBJ whole genome shotgun (WGS) entry which is preliminary data.</text>
</comment>